<proteinExistence type="predicted"/>
<sequence length="148" mass="16431">MKKNALSLVFRLPAYMPPDRRIEGVARFPKRGTFRKTTKAGFKPCADNAAARSDASLADDKGVQKPSSRHLDVIDLTALPDDIIVDHRPRKRVIIDLTKLDDEVSQEPIDISTSAPRPDTSERVISDNVILHGIEAERNFIDLTVEGS</sequence>
<keyword evidence="2" id="KW-1185">Reference proteome</keyword>
<reference evidence="1 2" key="1">
    <citation type="submission" date="2024-02" db="EMBL/GenBank/DDBJ databases">
        <title>A draft genome for the cacao thread blight pathogen Marasmius crinis-equi.</title>
        <authorList>
            <person name="Cohen S.P."/>
            <person name="Baruah I.K."/>
            <person name="Amoako-Attah I."/>
            <person name="Bukari Y."/>
            <person name="Meinhardt L.W."/>
            <person name="Bailey B.A."/>
        </authorList>
    </citation>
    <scope>NUCLEOTIDE SEQUENCE [LARGE SCALE GENOMIC DNA]</scope>
    <source>
        <strain evidence="1 2">GH-76</strain>
    </source>
</reference>
<dbReference type="EMBL" id="JBAHYK010000637">
    <property type="protein sequence ID" value="KAL0572372.1"/>
    <property type="molecule type" value="Genomic_DNA"/>
</dbReference>
<gene>
    <name evidence="1" type="ORF">V5O48_009587</name>
</gene>
<accession>A0ABR3FAN9</accession>
<protein>
    <submittedName>
        <fullName evidence="1">Uncharacterized protein</fullName>
    </submittedName>
</protein>
<evidence type="ECO:0000313" key="1">
    <source>
        <dbReference type="EMBL" id="KAL0572372.1"/>
    </source>
</evidence>
<evidence type="ECO:0000313" key="2">
    <source>
        <dbReference type="Proteomes" id="UP001465976"/>
    </source>
</evidence>
<dbReference type="Proteomes" id="UP001465976">
    <property type="component" value="Unassembled WGS sequence"/>
</dbReference>
<comment type="caution">
    <text evidence="1">The sequence shown here is derived from an EMBL/GenBank/DDBJ whole genome shotgun (WGS) entry which is preliminary data.</text>
</comment>
<organism evidence="1 2">
    <name type="scientific">Marasmius crinis-equi</name>
    <dbReference type="NCBI Taxonomy" id="585013"/>
    <lineage>
        <taxon>Eukaryota</taxon>
        <taxon>Fungi</taxon>
        <taxon>Dikarya</taxon>
        <taxon>Basidiomycota</taxon>
        <taxon>Agaricomycotina</taxon>
        <taxon>Agaricomycetes</taxon>
        <taxon>Agaricomycetidae</taxon>
        <taxon>Agaricales</taxon>
        <taxon>Marasmiineae</taxon>
        <taxon>Marasmiaceae</taxon>
        <taxon>Marasmius</taxon>
    </lineage>
</organism>
<name>A0ABR3FAN9_9AGAR</name>